<dbReference type="Proteomes" id="UP000027632">
    <property type="component" value="Unassembled WGS sequence"/>
</dbReference>
<name>A0ABR4SZ24_9ACTN</name>
<proteinExistence type="predicted"/>
<feature type="compositionally biased region" description="Basic and acidic residues" evidence="1">
    <location>
        <begin position="125"/>
        <end position="134"/>
    </location>
</feature>
<evidence type="ECO:0000313" key="3">
    <source>
        <dbReference type="Proteomes" id="UP000027632"/>
    </source>
</evidence>
<protein>
    <submittedName>
        <fullName evidence="2">Uncharacterized protein</fullName>
    </submittedName>
</protein>
<dbReference type="EMBL" id="JJMG01000150">
    <property type="protein sequence ID" value="KEG40478.1"/>
    <property type="molecule type" value="Genomic_DNA"/>
</dbReference>
<gene>
    <name evidence="2" type="ORF">DJ64_09005</name>
</gene>
<feature type="compositionally biased region" description="Low complexity" evidence="1">
    <location>
        <begin position="101"/>
        <end position="111"/>
    </location>
</feature>
<accession>A0ABR4SZ24</accession>
<evidence type="ECO:0000256" key="1">
    <source>
        <dbReference type="SAM" id="MobiDB-lite"/>
    </source>
</evidence>
<evidence type="ECO:0000313" key="2">
    <source>
        <dbReference type="EMBL" id="KEG40478.1"/>
    </source>
</evidence>
<keyword evidence="3" id="KW-1185">Reference proteome</keyword>
<feature type="region of interest" description="Disordered" evidence="1">
    <location>
        <begin position="97"/>
        <end position="169"/>
    </location>
</feature>
<reference evidence="2 3" key="1">
    <citation type="submission" date="2014-04" db="EMBL/GenBank/DDBJ databases">
        <title>Draft genome sequence of the novel Streptomyces griseorubens JSD-1 playing a role in carbon and nitrogen cycle.</title>
        <authorList>
            <consortium name="Shanghai Jiao Tong University"/>
            <person name="Feng H."/>
            <person name="Sun Y."/>
            <person name="Zhi Y."/>
            <person name="Mao L."/>
            <person name="Luo Y."/>
            <person name="Wei X."/>
            <person name="Zhou P."/>
        </authorList>
    </citation>
    <scope>NUCLEOTIDE SEQUENCE [LARGE SCALE GENOMIC DNA]</scope>
    <source>
        <strain evidence="2 3">JSD-1</strain>
    </source>
</reference>
<comment type="caution">
    <text evidence="2">The sequence shown here is derived from an EMBL/GenBank/DDBJ whole genome shotgun (WGS) entry which is preliminary data.</text>
</comment>
<sequence length="169" mass="17198">MTGPTTAIRACRARSAASAVAGPRGGEVDRAELAQGPAGAAEFVEHLEVVQKGQFGVDGEGEHLPAPGSDGDLPLLVRQRLRLEELRDALPALDLDEKRPLPLLGQGQRQSGGHRGLAGSALATHDLEPAHAFEPKCSPRVAAAPGDVPASVCRPGRGDGDAGGGRGSG</sequence>
<organism evidence="2 3">
    <name type="scientific">Streptomyces griseorubens</name>
    <dbReference type="NCBI Taxonomy" id="66897"/>
    <lineage>
        <taxon>Bacteria</taxon>
        <taxon>Bacillati</taxon>
        <taxon>Actinomycetota</taxon>
        <taxon>Actinomycetes</taxon>
        <taxon>Kitasatosporales</taxon>
        <taxon>Streptomycetaceae</taxon>
        <taxon>Streptomyces</taxon>
        <taxon>Streptomyces althioticus group</taxon>
    </lineage>
</organism>